<evidence type="ECO:0000256" key="2">
    <source>
        <dbReference type="ARBA" id="ARBA00010617"/>
    </source>
</evidence>
<dbReference type="GO" id="GO:0020037">
    <property type="term" value="F:heme binding"/>
    <property type="evidence" value="ECO:0007669"/>
    <property type="project" value="InterPro"/>
</dbReference>
<dbReference type="FunCoup" id="A0A7M7KGL6">
    <property type="interactions" value="11"/>
</dbReference>
<keyword evidence="4 8" id="KW-0479">Metal-binding</keyword>
<keyword evidence="11" id="KW-1185">Reference proteome</keyword>
<keyword evidence="5 9" id="KW-0560">Oxidoreductase</keyword>
<dbReference type="InterPro" id="IPR002401">
    <property type="entry name" value="Cyt_P450_E_grp-I"/>
</dbReference>
<evidence type="ECO:0000256" key="8">
    <source>
        <dbReference type="PIRSR" id="PIRSR602401-1"/>
    </source>
</evidence>
<reference evidence="10" key="1">
    <citation type="submission" date="2021-01" db="UniProtKB">
        <authorList>
            <consortium name="EnsemblMetazoa"/>
        </authorList>
    </citation>
    <scope>IDENTIFICATION</scope>
</reference>
<dbReference type="Gene3D" id="1.10.630.10">
    <property type="entry name" value="Cytochrome P450"/>
    <property type="match status" value="1"/>
</dbReference>
<dbReference type="InterPro" id="IPR017972">
    <property type="entry name" value="Cyt_P450_CS"/>
</dbReference>
<protein>
    <recommendedName>
        <fullName evidence="12">Cytochrome P450</fullName>
    </recommendedName>
</protein>
<dbReference type="InterPro" id="IPR036396">
    <property type="entry name" value="Cyt_P450_sf"/>
</dbReference>
<dbReference type="InterPro" id="IPR050479">
    <property type="entry name" value="CYP11_CYP27_families"/>
</dbReference>
<dbReference type="GO" id="GO:0004497">
    <property type="term" value="F:monooxygenase activity"/>
    <property type="evidence" value="ECO:0007669"/>
    <property type="project" value="UniProtKB-KW"/>
</dbReference>
<name>A0A7M7KGL6_VARDE</name>
<evidence type="ECO:0000256" key="9">
    <source>
        <dbReference type="RuleBase" id="RU000461"/>
    </source>
</evidence>
<dbReference type="AlphaFoldDB" id="A0A7M7KGL6"/>
<dbReference type="GO" id="GO:0005506">
    <property type="term" value="F:iron ion binding"/>
    <property type="evidence" value="ECO:0007669"/>
    <property type="project" value="InterPro"/>
</dbReference>
<dbReference type="EnsemblMetazoa" id="XM_022810776">
    <property type="protein sequence ID" value="XP_022666511"/>
    <property type="gene ID" value="LOC111252580"/>
</dbReference>
<evidence type="ECO:0000256" key="4">
    <source>
        <dbReference type="ARBA" id="ARBA00022723"/>
    </source>
</evidence>
<evidence type="ECO:0000256" key="7">
    <source>
        <dbReference type="ARBA" id="ARBA00023033"/>
    </source>
</evidence>
<evidence type="ECO:0000256" key="5">
    <source>
        <dbReference type="ARBA" id="ARBA00023002"/>
    </source>
</evidence>
<dbReference type="SUPFAM" id="SSF48264">
    <property type="entry name" value="Cytochrome P450"/>
    <property type="match status" value="1"/>
</dbReference>
<evidence type="ECO:0000256" key="1">
    <source>
        <dbReference type="ARBA" id="ARBA00001971"/>
    </source>
</evidence>
<dbReference type="PANTHER" id="PTHR24279">
    <property type="entry name" value="CYTOCHROME P450"/>
    <property type="match status" value="1"/>
</dbReference>
<comment type="cofactor">
    <cofactor evidence="1 8">
        <name>heme</name>
        <dbReference type="ChEBI" id="CHEBI:30413"/>
    </cofactor>
</comment>
<dbReference type="InParanoid" id="A0A7M7KGL6"/>
<dbReference type="RefSeq" id="XP_022666511.1">
    <property type="nucleotide sequence ID" value="XM_022810776.1"/>
</dbReference>
<proteinExistence type="inferred from homology"/>
<dbReference type="Proteomes" id="UP000594260">
    <property type="component" value="Unplaced"/>
</dbReference>
<dbReference type="PRINTS" id="PR00385">
    <property type="entry name" value="P450"/>
</dbReference>
<dbReference type="CDD" id="cd11054">
    <property type="entry name" value="CYP24A1-like"/>
    <property type="match status" value="1"/>
</dbReference>
<sequence>MPLNRENARPFEDIPTVPGLPFLGTLLWYIPYIGSYNPWKLHHTNAKKLDNYGPLIRETIMGRSYLLVFDPTDIARVFKSESKYPYRETLFSLKEYRARRHSTTCDPNAGLIVTQGQSWLNCRSALNGPLLKTNFVAPHVNTMNAVALEATRLLGQLPEESDVYDTMYLWAFENATRVLLGKQLGALRSNPSAECCDMIGAIRRASHAVGHLEFPYPPLWRWVATHNWSEFERNEDLFKDFIVDVVEERLSRSEPSCAPGDLLSHIINEGHLNSAEIITCLTDLVFAAVDTTAFAASFALHFLARHPRAQELAREEAESAAKLDLVRCERLAYLRAVIKETLRLRPVVPGIFRITPRDLVLSGYHVPAGTKIFTQNHVASMQEKHFPRPSEFLPERWLDASSTPEYTSLPFGSGARACIGRRIAETAMIVLLARVLQRFVVEADDEDIDITTSVVSSPEKPIRLRFSAP</sequence>
<dbReference type="GeneID" id="111252580"/>
<dbReference type="PANTHER" id="PTHR24279:SF120">
    <property type="entry name" value="CYTOCHROME P450"/>
    <property type="match status" value="1"/>
</dbReference>
<feature type="binding site" description="axial binding residue" evidence="8">
    <location>
        <position position="418"/>
    </location>
    <ligand>
        <name>heme</name>
        <dbReference type="ChEBI" id="CHEBI:30413"/>
    </ligand>
    <ligandPart>
        <name>Fe</name>
        <dbReference type="ChEBI" id="CHEBI:18248"/>
    </ligandPart>
</feature>
<keyword evidence="3 8" id="KW-0349">Heme</keyword>
<dbReference type="OMA" id="MWVENET"/>
<dbReference type="InterPro" id="IPR001128">
    <property type="entry name" value="Cyt_P450"/>
</dbReference>
<evidence type="ECO:0008006" key="12">
    <source>
        <dbReference type="Google" id="ProtNLM"/>
    </source>
</evidence>
<keyword evidence="6 8" id="KW-0408">Iron</keyword>
<keyword evidence="7 9" id="KW-0503">Monooxygenase</keyword>
<evidence type="ECO:0000313" key="10">
    <source>
        <dbReference type="EnsemblMetazoa" id="XP_022666511"/>
    </source>
</evidence>
<accession>A0A7M7KGL6</accession>
<dbReference type="PROSITE" id="PS00086">
    <property type="entry name" value="CYTOCHROME_P450"/>
    <property type="match status" value="1"/>
</dbReference>
<evidence type="ECO:0000313" key="11">
    <source>
        <dbReference type="Proteomes" id="UP000594260"/>
    </source>
</evidence>
<evidence type="ECO:0000256" key="6">
    <source>
        <dbReference type="ARBA" id="ARBA00023004"/>
    </source>
</evidence>
<dbReference type="KEGG" id="vde:111252580"/>
<evidence type="ECO:0000256" key="3">
    <source>
        <dbReference type="ARBA" id="ARBA00022617"/>
    </source>
</evidence>
<dbReference type="OrthoDB" id="3945418at2759"/>
<dbReference type="Pfam" id="PF00067">
    <property type="entry name" value="p450"/>
    <property type="match status" value="1"/>
</dbReference>
<dbReference type="GO" id="GO:0016705">
    <property type="term" value="F:oxidoreductase activity, acting on paired donors, with incorporation or reduction of molecular oxygen"/>
    <property type="evidence" value="ECO:0007669"/>
    <property type="project" value="InterPro"/>
</dbReference>
<dbReference type="PRINTS" id="PR00463">
    <property type="entry name" value="EP450I"/>
</dbReference>
<comment type="similarity">
    <text evidence="2 9">Belongs to the cytochrome P450 family.</text>
</comment>
<organism evidence="10 11">
    <name type="scientific">Varroa destructor</name>
    <name type="common">Honeybee mite</name>
    <dbReference type="NCBI Taxonomy" id="109461"/>
    <lineage>
        <taxon>Eukaryota</taxon>
        <taxon>Metazoa</taxon>
        <taxon>Ecdysozoa</taxon>
        <taxon>Arthropoda</taxon>
        <taxon>Chelicerata</taxon>
        <taxon>Arachnida</taxon>
        <taxon>Acari</taxon>
        <taxon>Parasitiformes</taxon>
        <taxon>Mesostigmata</taxon>
        <taxon>Gamasina</taxon>
        <taxon>Dermanyssoidea</taxon>
        <taxon>Varroidae</taxon>
        <taxon>Varroa</taxon>
    </lineage>
</organism>